<comment type="caution">
    <text evidence="1">The sequence shown here is derived from an EMBL/GenBank/DDBJ whole genome shotgun (WGS) entry which is preliminary data.</text>
</comment>
<dbReference type="EMBL" id="AFJL02000104">
    <property type="protein sequence ID" value="EMY05012.1"/>
    <property type="molecule type" value="Genomic_DNA"/>
</dbReference>
<organism evidence="1 2">
    <name type="scientific">Leptospira interrogans str. 2002000626</name>
    <dbReference type="NCBI Taxonomy" id="996803"/>
    <lineage>
        <taxon>Bacteria</taxon>
        <taxon>Pseudomonadati</taxon>
        <taxon>Spirochaetota</taxon>
        <taxon>Spirochaetia</taxon>
        <taxon>Leptospirales</taxon>
        <taxon>Leptospiraceae</taxon>
        <taxon>Leptospira</taxon>
    </lineage>
</organism>
<evidence type="ECO:0000313" key="2">
    <source>
        <dbReference type="Proteomes" id="UP000012329"/>
    </source>
</evidence>
<accession>A0A829CYG6</accession>
<name>A0A829CYG6_LEPIR</name>
<protein>
    <submittedName>
        <fullName evidence="1">Uncharacterized protein</fullName>
    </submittedName>
</protein>
<evidence type="ECO:0000313" key="1">
    <source>
        <dbReference type="EMBL" id="EMY05012.1"/>
    </source>
</evidence>
<sequence length="40" mass="5085">MHKLLKNFEIKKRGTSYLSIFYHRKSDFFFYRKYNLTIYS</sequence>
<gene>
    <name evidence="1" type="ORF">LEP1GSC029_5030</name>
</gene>
<proteinExistence type="predicted"/>
<feature type="non-terminal residue" evidence="1">
    <location>
        <position position="40"/>
    </location>
</feature>
<reference evidence="1 2" key="1">
    <citation type="submission" date="2013-02" db="EMBL/GenBank/DDBJ databases">
        <authorList>
            <person name="Harkins D.M."/>
            <person name="Durkin A.S."/>
            <person name="Brinkac L.M."/>
            <person name="Haft D.H."/>
            <person name="Selengut J.D."/>
            <person name="Sanka R."/>
            <person name="DePew J."/>
            <person name="Purushe J."/>
            <person name="Whelen A.C."/>
            <person name="Vinetz J.M."/>
            <person name="Sutton G.G."/>
            <person name="Nierman W.C."/>
            <person name="Fouts D.E."/>
        </authorList>
    </citation>
    <scope>NUCLEOTIDE SEQUENCE [LARGE SCALE GENOMIC DNA]</scope>
    <source>
        <strain evidence="1 2">2002000626</strain>
    </source>
</reference>
<dbReference type="AlphaFoldDB" id="A0A829CYG6"/>
<dbReference type="Proteomes" id="UP000012329">
    <property type="component" value="Unassembled WGS sequence"/>
</dbReference>